<name>A0A919JBV1_9ACTN</name>
<evidence type="ECO:0000256" key="5">
    <source>
        <dbReference type="ARBA" id="ARBA00048791"/>
    </source>
</evidence>
<keyword evidence="4 7" id="KW-0704">Schiff base</keyword>
<dbReference type="FunFam" id="3.20.20.70:FF:000044">
    <property type="entry name" value="Deoxyribose-phosphate aldolase"/>
    <property type="match status" value="1"/>
</dbReference>
<dbReference type="CDD" id="cd00959">
    <property type="entry name" value="DeoC"/>
    <property type="match status" value="1"/>
</dbReference>
<dbReference type="Gene3D" id="3.20.20.70">
    <property type="entry name" value="Aldolase class I"/>
    <property type="match status" value="1"/>
</dbReference>
<evidence type="ECO:0000256" key="2">
    <source>
        <dbReference type="ARBA" id="ARBA00022490"/>
    </source>
</evidence>
<evidence type="ECO:0000313" key="8">
    <source>
        <dbReference type="EMBL" id="GIE47516.1"/>
    </source>
</evidence>
<dbReference type="EC" id="4.1.2.4" evidence="7"/>
<evidence type="ECO:0000313" key="9">
    <source>
        <dbReference type="Proteomes" id="UP000647172"/>
    </source>
</evidence>
<feature type="active site" description="Proton donor/acceptor" evidence="7">
    <location>
        <position position="94"/>
    </location>
</feature>
<feature type="active site" description="Proton donor/acceptor" evidence="7">
    <location>
        <position position="185"/>
    </location>
</feature>
<protein>
    <recommendedName>
        <fullName evidence="7">Deoxyribose-phosphate aldolase</fullName>
        <shortName evidence="7">DERA</shortName>
        <ecNumber evidence="7">4.1.2.4</ecNumber>
    </recommendedName>
    <alternativeName>
        <fullName evidence="7">2-deoxy-D-ribose 5-phosphate aldolase</fullName>
    </alternativeName>
    <alternativeName>
        <fullName evidence="7">Phosphodeoxyriboaldolase</fullName>
        <shortName evidence="7">Deoxyriboaldolase</shortName>
    </alternativeName>
</protein>
<dbReference type="AlphaFoldDB" id="A0A919JBV1"/>
<keyword evidence="9" id="KW-1185">Reference proteome</keyword>
<reference evidence="8" key="1">
    <citation type="submission" date="2021-01" db="EMBL/GenBank/DDBJ databases">
        <title>Whole genome shotgun sequence of Actinoplanes nipponensis NBRC 14063.</title>
        <authorList>
            <person name="Komaki H."/>
            <person name="Tamura T."/>
        </authorList>
    </citation>
    <scope>NUCLEOTIDE SEQUENCE</scope>
    <source>
        <strain evidence="8">NBRC 14063</strain>
    </source>
</reference>
<dbReference type="PANTHER" id="PTHR10889:SF1">
    <property type="entry name" value="DEOXYRIBOSE-PHOSPHATE ALDOLASE"/>
    <property type="match status" value="1"/>
</dbReference>
<comment type="catalytic activity">
    <reaction evidence="5 7">
        <text>2-deoxy-D-ribose 5-phosphate = D-glyceraldehyde 3-phosphate + acetaldehyde</text>
        <dbReference type="Rhea" id="RHEA:12821"/>
        <dbReference type="ChEBI" id="CHEBI:15343"/>
        <dbReference type="ChEBI" id="CHEBI:59776"/>
        <dbReference type="ChEBI" id="CHEBI:62877"/>
        <dbReference type="EC" id="4.1.2.4"/>
    </reaction>
</comment>
<dbReference type="GO" id="GO:0005737">
    <property type="term" value="C:cytoplasm"/>
    <property type="evidence" value="ECO:0007669"/>
    <property type="project" value="UniProtKB-SubCell"/>
</dbReference>
<comment type="pathway">
    <text evidence="7">Carbohydrate degradation; 2-deoxy-D-ribose 1-phosphate degradation; D-glyceraldehyde 3-phosphate and acetaldehyde from 2-deoxy-alpha-D-ribose 1-phosphate: step 2/2.</text>
</comment>
<dbReference type="GO" id="GO:0006018">
    <property type="term" value="P:2-deoxyribose 1-phosphate catabolic process"/>
    <property type="evidence" value="ECO:0007669"/>
    <property type="project" value="UniProtKB-UniRule"/>
</dbReference>
<comment type="function">
    <text evidence="6 7">Catalyzes a reversible aldol reaction between acetaldehyde and D-glyceraldehyde 3-phosphate to generate 2-deoxy-D-ribose 5-phosphate.</text>
</comment>
<dbReference type="SMART" id="SM01133">
    <property type="entry name" value="DeoC"/>
    <property type="match status" value="1"/>
</dbReference>
<evidence type="ECO:0000256" key="6">
    <source>
        <dbReference type="ARBA" id="ARBA00056337"/>
    </source>
</evidence>
<proteinExistence type="inferred from homology"/>
<sequence>MIPSVEQVAAMIDHSLLRPELTTAEVRHGCEVAARRRTASVCVRPGDVATAAAVLTGTGVLVGTVVGFPHGSTTTALKVAETRELIAAGAGEIDMVLAIGRLRGGETGYVLDDIAAVVAAAEGRCVKVILETAYLDAEQKVAGCRLAERAGARFVKTSTGFAPGGATAADIRLMRATVSPAVAVKASGGVRTLDTLLELAAAGATRFGATATEAILDDLAARHRGEPAPVASRVTAGSY</sequence>
<dbReference type="InterPro" id="IPR013785">
    <property type="entry name" value="Aldolase_TIM"/>
</dbReference>
<keyword evidence="3 7" id="KW-0456">Lyase</keyword>
<comment type="subcellular location">
    <subcellularLocation>
        <location evidence="7">Cytoplasm</location>
    </subcellularLocation>
</comment>
<dbReference type="PIRSF" id="PIRSF001357">
    <property type="entry name" value="DeoC"/>
    <property type="match status" value="1"/>
</dbReference>
<dbReference type="Pfam" id="PF01791">
    <property type="entry name" value="DeoC"/>
    <property type="match status" value="1"/>
</dbReference>
<comment type="similarity">
    <text evidence="1 7">Belongs to the DeoC/FbaB aldolase family. DeoC type 1 subfamily.</text>
</comment>
<feature type="active site" description="Schiff-base intermediate with acetaldehyde" evidence="7">
    <location>
        <position position="156"/>
    </location>
</feature>
<dbReference type="InterPro" id="IPR011343">
    <property type="entry name" value="DeoC"/>
</dbReference>
<dbReference type="InterPro" id="IPR028581">
    <property type="entry name" value="DeoC_typeI"/>
</dbReference>
<dbReference type="GO" id="GO:0009264">
    <property type="term" value="P:deoxyribonucleotide catabolic process"/>
    <property type="evidence" value="ECO:0007669"/>
    <property type="project" value="UniProtKB-UniRule"/>
</dbReference>
<dbReference type="InterPro" id="IPR002915">
    <property type="entry name" value="DeoC/FbaB/LacD_aldolase"/>
</dbReference>
<dbReference type="EMBL" id="BOMQ01000013">
    <property type="protein sequence ID" value="GIE47516.1"/>
    <property type="molecule type" value="Genomic_DNA"/>
</dbReference>
<dbReference type="Proteomes" id="UP000647172">
    <property type="component" value="Unassembled WGS sequence"/>
</dbReference>
<comment type="caution">
    <text evidence="8">The sequence shown here is derived from an EMBL/GenBank/DDBJ whole genome shotgun (WGS) entry which is preliminary data.</text>
</comment>
<dbReference type="SUPFAM" id="SSF51569">
    <property type="entry name" value="Aldolase"/>
    <property type="match status" value="1"/>
</dbReference>
<dbReference type="GO" id="GO:0004139">
    <property type="term" value="F:deoxyribose-phosphate aldolase activity"/>
    <property type="evidence" value="ECO:0007669"/>
    <property type="project" value="UniProtKB-UniRule"/>
</dbReference>
<evidence type="ECO:0000256" key="1">
    <source>
        <dbReference type="ARBA" id="ARBA00010936"/>
    </source>
</evidence>
<evidence type="ECO:0000256" key="7">
    <source>
        <dbReference type="HAMAP-Rule" id="MF_00114"/>
    </source>
</evidence>
<evidence type="ECO:0000256" key="4">
    <source>
        <dbReference type="ARBA" id="ARBA00023270"/>
    </source>
</evidence>
<accession>A0A919JBV1</accession>
<dbReference type="PANTHER" id="PTHR10889">
    <property type="entry name" value="DEOXYRIBOSE-PHOSPHATE ALDOLASE"/>
    <property type="match status" value="1"/>
</dbReference>
<evidence type="ECO:0000256" key="3">
    <source>
        <dbReference type="ARBA" id="ARBA00023239"/>
    </source>
</evidence>
<keyword evidence="2 7" id="KW-0963">Cytoplasm</keyword>
<gene>
    <name evidence="7 8" type="primary">deoC</name>
    <name evidence="8" type="ORF">Ani05nite_10500</name>
</gene>
<dbReference type="RefSeq" id="WP_239129317.1">
    <property type="nucleotide sequence ID" value="NZ_BOMQ01000013.1"/>
</dbReference>
<dbReference type="NCBIfam" id="TIGR00126">
    <property type="entry name" value="deoC"/>
    <property type="match status" value="1"/>
</dbReference>
<organism evidence="8 9">
    <name type="scientific">Actinoplanes nipponensis</name>
    <dbReference type="NCBI Taxonomy" id="135950"/>
    <lineage>
        <taxon>Bacteria</taxon>
        <taxon>Bacillati</taxon>
        <taxon>Actinomycetota</taxon>
        <taxon>Actinomycetes</taxon>
        <taxon>Micromonosporales</taxon>
        <taxon>Micromonosporaceae</taxon>
        <taxon>Actinoplanes</taxon>
    </lineage>
</organism>
<dbReference type="GO" id="GO:0016052">
    <property type="term" value="P:carbohydrate catabolic process"/>
    <property type="evidence" value="ECO:0007669"/>
    <property type="project" value="TreeGrafter"/>
</dbReference>
<dbReference type="HAMAP" id="MF_00114">
    <property type="entry name" value="DeoC_type1"/>
    <property type="match status" value="1"/>
</dbReference>